<feature type="signal peptide" evidence="2">
    <location>
        <begin position="1"/>
        <end position="24"/>
    </location>
</feature>
<gene>
    <name evidence="3" type="ORF">AC230_29510</name>
</gene>
<keyword evidence="4" id="KW-1185">Reference proteome</keyword>
<feature type="region of interest" description="Disordered" evidence="1">
    <location>
        <begin position="52"/>
        <end position="87"/>
    </location>
</feature>
<proteinExistence type="predicted"/>
<accession>A0A0K9X8G8</accession>
<name>A0A0K9X8G8_9ACTN</name>
<sequence length="103" mass="10923">MRSALVAVPAAVLLVFLTPSPADAVQHGISRTFTVPTARTATHTIYCPGREHVHSGGAQISPPGRNYMASTHPTEDRKGWSVTTAPFPGTHEGRTVTLYALCA</sequence>
<dbReference type="AlphaFoldDB" id="A0A0K9X8G8"/>
<evidence type="ECO:0008006" key="5">
    <source>
        <dbReference type="Google" id="ProtNLM"/>
    </source>
</evidence>
<evidence type="ECO:0000313" key="3">
    <source>
        <dbReference type="EMBL" id="KNB49396.1"/>
    </source>
</evidence>
<dbReference type="RefSeq" id="WP_049719347.1">
    <property type="nucleotide sequence ID" value="NZ_LFXA01000018.1"/>
</dbReference>
<evidence type="ECO:0000313" key="4">
    <source>
        <dbReference type="Proteomes" id="UP000037288"/>
    </source>
</evidence>
<keyword evidence="2" id="KW-0732">Signal</keyword>
<dbReference type="EMBL" id="LFXA01000018">
    <property type="protein sequence ID" value="KNB49396.1"/>
    <property type="molecule type" value="Genomic_DNA"/>
</dbReference>
<dbReference type="OrthoDB" id="3538584at2"/>
<evidence type="ECO:0000256" key="2">
    <source>
        <dbReference type="SAM" id="SignalP"/>
    </source>
</evidence>
<comment type="caution">
    <text evidence="3">The sequence shown here is derived from an EMBL/GenBank/DDBJ whole genome shotgun (WGS) entry which is preliminary data.</text>
</comment>
<organism evidence="3 4">
    <name type="scientific">Streptomyces caatingaensis</name>
    <dbReference type="NCBI Taxonomy" id="1678637"/>
    <lineage>
        <taxon>Bacteria</taxon>
        <taxon>Bacillati</taxon>
        <taxon>Actinomycetota</taxon>
        <taxon>Actinomycetes</taxon>
        <taxon>Kitasatosporales</taxon>
        <taxon>Streptomycetaceae</taxon>
        <taxon>Streptomyces</taxon>
    </lineage>
</organism>
<evidence type="ECO:0000256" key="1">
    <source>
        <dbReference type="SAM" id="MobiDB-lite"/>
    </source>
</evidence>
<reference evidence="4" key="1">
    <citation type="submission" date="2015-07" db="EMBL/GenBank/DDBJ databases">
        <title>Draft genome sequence of Streptomyces sp. CMAA 1322, a bacterium isolated from Caatinga biome, from dry forest semiarid of Brazil.</title>
        <authorList>
            <person name="Santos S.N."/>
            <person name="Gacesa R."/>
            <person name="Taketani R.G."/>
            <person name="Long P.F."/>
            <person name="Melo I.S."/>
        </authorList>
    </citation>
    <scope>NUCLEOTIDE SEQUENCE [LARGE SCALE GENOMIC DNA]</scope>
    <source>
        <strain evidence="4">CMAA 1322</strain>
    </source>
</reference>
<protein>
    <recommendedName>
        <fullName evidence="5">Secreted protein</fullName>
    </recommendedName>
</protein>
<feature type="chain" id="PRO_5005532423" description="Secreted protein" evidence="2">
    <location>
        <begin position="25"/>
        <end position="103"/>
    </location>
</feature>
<dbReference type="PATRIC" id="fig|1678637.3.peg.6289"/>
<dbReference type="Proteomes" id="UP000037288">
    <property type="component" value="Unassembled WGS sequence"/>
</dbReference>